<proteinExistence type="predicted"/>
<keyword evidence="2" id="KW-1185">Reference proteome</keyword>
<organism evidence="1 2">
    <name type="scientific">Propylenella binzhouense</name>
    <dbReference type="NCBI Taxonomy" id="2555902"/>
    <lineage>
        <taxon>Bacteria</taxon>
        <taxon>Pseudomonadati</taxon>
        <taxon>Pseudomonadota</taxon>
        <taxon>Alphaproteobacteria</taxon>
        <taxon>Hyphomicrobiales</taxon>
        <taxon>Propylenellaceae</taxon>
        <taxon>Propylenella</taxon>
    </lineage>
</organism>
<dbReference type="RefSeq" id="WP_161141148.1">
    <property type="nucleotide sequence ID" value="NZ_SPKJ01000049.1"/>
</dbReference>
<comment type="caution">
    <text evidence="1">The sequence shown here is derived from an EMBL/GenBank/DDBJ whole genome shotgun (WGS) entry which is preliminary data.</text>
</comment>
<dbReference type="EMBL" id="SPKJ01000049">
    <property type="protein sequence ID" value="MYZ48802.1"/>
    <property type="molecule type" value="Genomic_DNA"/>
</dbReference>
<protein>
    <submittedName>
        <fullName evidence="1">Uncharacterized protein</fullName>
    </submittedName>
</protein>
<sequence length="189" mass="20431">MNGTLAEALDYLARPDGALRDDLDGLDQVARGLQAAIRMERDRGAILAFAEASAVLSALLRRGAEVGADQEAPARFEQAIAIAVNARTAVQEEVLRVGFSDMNTAAYTRLAHEGGLAALRWAEREAGPRKPELLGQALDLLERAVGGYEQLDRLPERQAAFEQYWRARELLGGIAPEGSQPGPDEPREG</sequence>
<evidence type="ECO:0000313" key="2">
    <source>
        <dbReference type="Proteomes" id="UP000773614"/>
    </source>
</evidence>
<name>A0A964WU72_9HYPH</name>
<accession>A0A964WU72</accession>
<reference evidence="1" key="1">
    <citation type="submission" date="2019-03" db="EMBL/GenBank/DDBJ databases">
        <title>Afifella sp. nov., isolated from activated sludge.</title>
        <authorList>
            <person name="Li Q."/>
            <person name="Liu Y."/>
        </authorList>
    </citation>
    <scope>NUCLEOTIDE SEQUENCE</scope>
    <source>
        <strain evidence="1">L72</strain>
    </source>
</reference>
<dbReference type="AlphaFoldDB" id="A0A964WU72"/>
<dbReference type="Proteomes" id="UP000773614">
    <property type="component" value="Unassembled WGS sequence"/>
</dbReference>
<gene>
    <name evidence="1" type="ORF">E4O86_13890</name>
</gene>
<evidence type="ECO:0000313" key="1">
    <source>
        <dbReference type="EMBL" id="MYZ48802.1"/>
    </source>
</evidence>